<accession>A0A7S1WG37</accession>
<proteinExistence type="predicted"/>
<evidence type="ECO:0008006" key="3">
    <source>
        <dbReference type="Google" id="ProtNLM"/>
    </source>
</evidence>
<feature type="chain" id="PRO_5030598675" description="MD-2-related lipid-recognition domain-containing protein" evidence="1">
    <location>
        <begin position="19"/>
        <end position="247"/>
    </location>
</feature>
<keyword evidence="1" id="KW-0732">Signal</keyword>
<protein>
    <recommendedName>
        <fullName evidence="3">MD-2-related lipid-recognition domain-containing protein</fullName>
    </recommendedName>
</protein>
<dbReference type="EMBL" id="HBGE01072572">
    <property type="protein sequence ID" value="CAD9166705.1"/>
    <property type="molecule type" value="Transcribed_RNA"/>
</dbReference>
<dbReference type="AlphaFoldDB" id="A0A7S1WG37"/>
<evidence type="ECO:0000256" key="1">
    <source>
        <dbReference type="SAM" id="SignalP"/>
    </source>
</evidence>
<feature type="signal peptide" evidence="1">
    <location>
        <begin position="1"/>
        <end position="18"/>
    </location>
</feature>
<reference evidence="2" key="1">
    <citation type="submission" date="2021-01" db="EMBL/GenBank/DDBJ databases">
        <authorList>
            <person name="Corre E."/>
            <person name="Pelletier E."/>
            <person name="Niang G."/>
            <person name="Scheremetjew M."/>
            <person name="Finn R."/>
            <person name="Kale V."/>
            <person name="Holt S."/>
            <person name="Cochrane G."/>
            <person name="Meng A."/>
            <person name="Brown T."/>
            <person name="Cohen L."/>
        </authorList>
    </citation>
    <scope>NUCLEOTIDE SEQUENCE</scope>
    <source>
        <strain evidence="2">OF101</strain>
    </source>
</reference>
<sequence length="247" mass="26127">MIARALCCALLCNRLAAALSAARSLHQPREVLDAADAIWGEAVPEGIPHSVIDDFVLFDKVSEAVKVLAEEAAGPAVSLAEKPLGERPQVMVYWKARSLENGTAGVMKMDSSGCKRTADGGTGCTVDIGEDGGRSQKIHIRLALGRSLREGDGLITNIQLQMAEGDKQHMKFTCPACSFACNIPIAGEQMTIQMPPCPILAGVYDITLPLSAIPMLSTVTNITANTYGVHADGKPAFNLVSVLKLGQ</sequence>
<name>A0A7S1WG37_ALECA</name>
<organism evidence="2">
    <name type="scientific">Alexandrium catenella</name>
    <name type="common">Red tide dinoflagellate</name>
    <name type="synonym">Gonyaulax catenella</name>
    <dbReference type="NCBI Taxonomy" id="2925"/>
    <lineage>
        <taxon>Eukaryota</taxon>
        <taxon>Sar</taxon>
        <taxon>Alveolata</taxon>
        <taxon>Dinophyceae</taxon>
        <taxon>Gonyaulacales</taxon>
        <taxon>Pyrocystaceae</taxon>
        <taxon>Alexandrium</taxon>
    </lineage>
</organism>
<gene>
    <name evidence="2" type="ORF">ACAT0790_LOCUS43473</name>
</gene>
<evidence type="ECO:0000313" key="2">
    <source>
        <dbReference type="EMBL" id="CAD9166705.1"/>
    </source>
</evidence>